<protein>
    <recommendedName>
        <fullName evidence="5">MYND-type domain-containing protein</fullName>
    </recommendedName>
</protein>
<evidence type="ECO:0000259" key="5">
    <source>
        <dbReference type="PROSITE" id="PS50865"/>
    </source>
</evidence>
<keyword evidence="1" id="KW-0479">Metal-binding</keyword>
<evidence type="ECO:0000256" key="1">
    <source>
        <dbReference type="ARBA" id="ARBA00022723"/>
    </source>
</evidence>
<keyword evidence="2 4" id="KW-0863">Zinc-finger</keyword>
<gene>
    <name evidence="6" type="ORF">KUTeg_007147</name>
</gene>
<proteinExistence type="predicted"/>
<keyword evidence="7" id="KW-1185">Reference proteome</keyword>
<evidence type="ECO:0000256" key="3">
    <source>
        <dbReference type="ARBA" id="ARBA00022833"/>
    </source>
</evidence>
<evidence type="ECO:0000313" key="7">
    <source>
        <dbReference type="Proteomes" id="UP001217089"/>
    </source>
</evidence>
<feature type="domain" description="MYND-type" evidence="5">
    <location>
        <begin position="212"/>
        <end position="254"/>
    </location>
</feature>
<dbReference type="InterPro" id="IPR044508">
    <property type="entry name" value="At5g50450/At1g67340-like"/>
</dbReference>
<dbReference type="SUPFAM" id="SSF144232">
    <property type="entry name" value="HIT/MYND zinc finger-like"/>
    <property type="match status" value="1"/>
</dbReference>
<dbReference type="PANTHER" id="PTHR46758">
    <property type="entry name" value="MYND DOMAIN-CONTAINING"/>
    <property type="match status" value="1"/>
</dbReference>
<dbReference type="Pfam" id="PF01753">
    <property type="entry name" value="zf-MYND"/>
    <property type="match status" value="1"/>
</dbReference>
<dbReference type="PANTHER" id="PTHR46758:SF2">
    <property type="entry name" value="OJ1485_B09.11 PROTEIN"/>
    <property type="match status" value="1"/>
</dbReference>
<sequence length="274" mass="31806">MSLVQGCEQFYHLGDNCTMINMLQKRTMSGGKTIESYVADIMQNLEDLDYDSLCDIYETLRRMKNSGKLKHELNYWKVLQCLGEMAGDLYLKSLRSRIKSQQGNHEMYSVILVGYCSKMLLGLIELGDMKTRNVIRRSHAKQAVIDYVVKVRKESKKHDFVLELISYFQQMKSLLEDENEAQLAVQNWNAKVKLKEDLELGENDIEYLFCSSPSCRKQCTDLDHFRYCGACRLARYCSQTCQKEHWKNGHKLKCLKDPPVILNRGCGSKSCHKR</sequence>
<accession>A0ABQ9FGK4</accession>
<keyword evidence="3" id="KW-0862">Zinc</keyword>
<evidence type="ECO:0000256" key="4">
    <source>
        <dbReference type="PROSITE-ProRule" id="PRU00134"/>
    </source>
</evidence>
<dbReference type="Proteomes" id="UP001217089">
    <property type="component" value="Unassembled WGS sequence"/>
</dbReference>
<organism evidence="6 7">
    <name type="scientific">Tegillarca granosa</name>
    <name type="common">Malaysian cockle</name>
    <name type="synonym">Anadara granosa</name>
    <dbReference type="NCBI Taxonomy" id="220873"/>
    <lineage>
        <taxon>Eukaryota</taxon>
        <taxon>Metazoa</taxon>
        <taxon>Spiralia</taxon>
        <taxon>Lophotrochozoa</taxon>
        <taxon>Mollusca</taxon>
        <taxon>Bivalvia</taxon>
        <taxon>Autobranchia</taxon>
        <taxon>Pteriomorphia</taxon>
        <taxon>Arcoida</taxon>
        <taxon>Arcoidea</taxon>
        <taxon>Arcidae</taxon>
        <taxon>Tegillarca</taxon>
    </lineage>
</organism>
<dbReference type="Gene3D" id="6.10.140.2220">
    <property type="match status" value="1"/>
</dbReference>
<name>A0ABQ9FGK4_TEGGR</name>
<comment type="caution">
    <text evidence="6">The sequence shown here is derived from an EMBL/GenBank/DDBJ whole genome shotgun (WGS) entry which is preliminary data.</text>
</comment>
<evidence type="ECO:0000256" key="2">
    <source>
        <dbReference type="ARBA" id="ARBA00022771"/>
    </source>
</evidence>
<reference evidence="6 7" key="1">
    <citation type="submission" date="2022-12" db="EMBL/GenBank/DDBJ databases">
        <title>Chromosome-level genome of Tegillarca granosa.</title>
        <authorList>
            <person name="Kim J."/>
        </authorList>
    </citation>
    <scope>NUCLEOTIDE SEQUENCE [LARGE SCALE GENOMIC DNA]</scope>
    <source>
        <strain evidence="6">Teg-2019</strain>
        <tissue evidence="6">Adductor muscle</tissue>
    </source>
</reference>
<dbReference type="EMBL" id="JARBDR010000337">
    <property type="protein sequence ID" value="KAJ8314997.1"/>
    <property type="molecule type" value="Genomic_DNA"/>
</dbReference>
<dbReference type="InterPro" id="IPR002893">
    <property type="entry name" value="Znf_MYND"/>
</dbReference>
<evidence type="ECO:0000313" key="6">
    <source>
        <dbReference type="EMBL" id="KAJ8314997.1"/>
    </source>
</evidence>
<dbReference type="PROSITE" id="PS50865">
    <property type="entry name" value="ZF_MYND_2"/>
    <property type="match status" value="1"/>
</dbReference>